<feature type="region of interest" description="Disordered" evidence="1">
    <location>
        <begin position="1"/>
        <end position="118"/>
    </location>
</feature>
<evidence type="ECO:0000313" key="3">
    <source>
        <dbReference type="Proteomes" id="UP000292052"/>
    </source>
</evidence>
<name>A0A482WBD2_ASBVE</name>
<feature type="compositionally biased region" description="Polar residues" evidence="1">
    <location>
        <begin position="105"/>
        <end position="115"/>
    </location>
</feature>
<feature type="compositionally biased region" description="Basic residues" evidence="1">
    <location>
        <begin position="27"/>
        <end position="50"/>
    </location>
</feature>
<dbReference type="Proteomes" id="UP000292052">
    <property type="component" value="Unassembled WGS sequence"/>
</dbReference>
<sequence length="133" mass="15040">MNLGETSTTPLSPGSPADDSSGENHPSKSRLQRIKPQSRKTFRIRKSRKNSRVEPSTQATELPPVNMIQHQQHQPPPPQQISDQHRLRISIRGKPTESSWEEDSAISQTSSTSGYRESYPVMHLRENLESKDV</sequence>
<reference evidence="2 3" key="1">
    <citation type="submission" date="2017-03" db="EMBL/GenBank/DDBJ databases">
        <title>Genome of the blue death feigning beetle - Asbolus verrucosus.</title>
        <authorList>
            <person name="Rider S.D."/>
        </authorList>
    </citation>
    <scope>NUCLEOTIDE SEQUENCE [LARGE SCALE GENOMIC DNA]</scope>
    <source>
        <strain evidence="2">Butters</strain>
        <tissue evidence="2">Head and leg muscle</tissue>
    </source>
</reference>
<accession>A0A482WBD2</accession>
<evidence type="ECO:0000313" key="2">
    <source>
        <dbReference type="EMBL" id="RZC42315.1"/>
    </source>
</evidence>
<comment type="caution">
    <text evidence="2">The sequence shown here is derived from an EMBL/GenBank/DDBJ whole genome shotgun (WGS) entry which is preliminary data.</text>
</comment>
<keyword evidence="3" id="KW-1185">Reference proteome</keyword>
<dbReference type="STRING" id="1661398.A0A482WBD2"/>
<protein>
    <submittedName>
        <fullName evidence="2">Uncharacterized protein</fullName>
    </submittedName>
</protein>
<gene>
    <name evidence="2" type="ORF">BDFB_002835</name>
</gene>
<dbReference type="OrthoDB" id="5584001at2759"/>
<proteinExistence type="predicted"/>
<organism evidence="2 3">
    <name type="scientific">Asbolus verrucosus</name>
    <name type="common">Desert ironclad beetle</name>
    <dbReference type="NCBI Taxonomy" id="1661398"/>
    <lineage>
        <taxon>Eukaryota</taxon>
        <taxon>Metazoa</taxon>
        <taxon>Ecdysozoa</taxon>
        <taxon>Arthropoda</taxon>
        <taxon>Hexapoda</taxon>
        <taxon>Insecta</taxon>
        <taxon>Pterygota</taxon>
        <taxon>Neoptera</taxon>
        <taxon>Endopterygota</taxon>
        <taxon>Coleoptera</taxon>
        <taxon>Polyphaga</taxon>
        <taxon>Cucujiformia</taxon>
        <taxon>Tenebrionidae</taxon>
        <taxon>Pimeliinae</taxon>
        <taxon>Asbolus</taxon>
    </lineage>
</organism>
<evidence type="ECO:0000256" key="1">
    <source>
        <dbReference type="SAM" id="MobiDB-lite"/>
    </source>
</evidence>
<dbReference type="AlphaFoldDB" id="A0A482WBD2"/>
<feature type="compositionally biased region" description="Polar residues" evidence="1">
    <location>
        <begin position="1"/>
        <end position="12"/>
    </location>
</feature>
<dbReference type="EMBL" id="QDEB01009184">
    <property type="protein sequence ID" value="RZC42315.1"/>
    <property type="molecule type" value="Genomic_DNA"/>
</dbReference>